<dbReference type="Pfam" id="PF08668">
    <property type="entry name" value="HDOD"/>
    <property type="match status" value="1"/>
</dbReference>
<dbReference type="OrthoDB" id="9804751at2"/>
<feature type="domain" description="HDOD" evidence="1">
    <location>
        <begin position="198"/>
        <end position="383"/>
    </location>
</feature>
<accession>A0A2K9LH52</accession>
<dbReference type="Gene3D" id="3.20.20.450">
    <property type="entry name" value="EAL domain"/>
    <property type="match status" value="1"/>
</dbReference>
<reference evidence="3" key="1">
    <citation type="submission" date="2017-08" db="EMBL/GenBank/DDBJ databases">
        <title>Direct submision.</title>
        <authorList>
            <person name="Kim S.-J."/>
            <person name="Rhee S.-K."/>
        </authorList>
    </citation>
    <scope>NUCLEOTIDE SEQUENCE [LARGE SCALE GENOMIC DNA]</scope>
    <source>
        <strain evidence="3">GI5</strain>
    </source>
</reference>
<sequence>MDSTNILLARQPIYDRDLNLHAYELLFRPPHPSDWIWDGDIATSQLVINAFTEIGIDKVCDNKTAFINFTRKWLISPPPFDAQHVTVEILEDVEPDEEVIAGVTAMAKAGFTIALDDFEFDEKWHPLLKMADIVKVDVLAQKGESLEQLVAKLAPYNIRLLAEKVEDYDMLERCKALGFELFQGFFLARPQNVHGDSMPTNKIVVMRLLAELQNPDASVAKLEDIISNDIALSTKILRICNTAQYATQSKIDSIRRAVVLLGMNTLRQWSSLIALSRMSDKPSELICLTLSRAKMMELLAKAVGKDNPDAYFTVGMFSFIDAFFDQPIETLLQSLPFENAINDALLHYEGDTGKLLRYVIAHERGQWEEINWTYLEGNGINEALFEQAYMEALVWSTDVMKSLLE</sequence>
<dbReference type="InterPro" id="IPR013976">
    <property type="entry name" value="HDOD"/>
</dbReference>
<dbReference type="InterPro" id="IPR014408">
    <property type="entry name" value="dGMP_Pdiesterase_EAL/HD-GYP"/>
</dbReference>
<evidence type="ECO:0000259" key="1">
    <source>
        <dbReference type="PROSITE" id="PS51833"/>
    </source>
</evidence>
<protein>
    <recommendedName>
        <fullName evidence="1">HDOD domain-containing protein</fullName>
    </recommendedName>
</protein>
<evidence type="ECO:0000313" key="3">
    <source>
        <dbReference type="Proteomes" id="UP000235116"/>
    </source>
</evidence>
<gene>
    <name evidence="2" type="ORF">Kalk_03155</name>
</gene>
<dbReference type="PANTHER" id="PTHR33525:SF4">
    <property type="entry name" value="CYCLIC DI-GMP PHOSPHODIESTERASE CDGJ"/>
    <property type="match status" value="1"/>
</dbReference>
<dbReference type="PIRSF" id="PIRSF003180">
    <property type="entry name" value="DiGMPpdiest_YuxH"/>
    <property type="match status" value="1"/>
</dbReference>
<dbReference type="Proteomes" id="UP000235116">
    <property type="component" value="Chromosome"/>
</dbReference>
<dbReference type="Pfam" id="PF00563">
    <property type="entry name" value="EAL"/>
    <property type="match status" value="1"/>
</dbReference>
<dbReference type="RefSeq" id="WP_101892821.1">
    <property type="nucleotide sequence ID" value="NZ_CP022684.1"/>
</dbReference>
<dbReference type="InterPro" id="IPR001633">
    <property type="entry name" value="EAL_dom"/>
</dbReference>
<keyword evidence="3" id="KW-1185">Reference proteome</keyword>
<name>A0A2K9LH52_9GAMM</name>
<dbReference type="InterPro" id="IPR052340">
    <property type="entry name" value="RNase_Y/CdgJ"/>
</dbReference>
<dbReference type="KEGG" id="kak:Kalk_03155"/>
<dbReference type="Gene3D" id="1.10.3210.10">
    <property type="entry name" value="Hypothetical protein af1432"/>
    <property type="match status" value="1"/>
</dbReference>
<dbReference type="SUPFAM" id="SSF141868">
    <property type="entry name" value="EAL domain-like"/>
    <property type="match status" value="1"/>
</dbReference>
<dbReference type="SUPFAM" id="SSF109604">
    <property type="entry name" value="HD-domain/PDEase-like"/>
    <property type="match status" value="1"/>
</dbReference>
<dbReference type="PANTHER" id="PTHR33525">
    <property type="match status" value="1"/>
</dbReference>
<proteinExistence type="predicted"/>
<dbReference type="EMBL" id="CP022684">
    <property type="protein sequence ID" value="AUM11481.1"/>
    <property type="molecule type" value="Genomic_DNA"/>
</dbReference>
<dbReference type="InterPro" id="IPR035919">
    <property type="entry name" value="EAL_sf"/>
</dbReference>
<organism evidence="2 3">
    <name type="scientific">Ketobacter alkanivorans</name>
    <dbReference type="NCBI Taxonomy" id="1917421"/>
    <lineage>
        <taxon>Bacteria</taxon>
        <taxon>Pseudomonadati</taxon>
        <taxon>Pseudomonadota</taxon>
        <taxon>Gammaproteobacteria</taxon>
        <taxon>Pseudomonadales</taxon>
        <taxon>Ketobacteraceae</taxon>
        <taxon>Ketobacter</taxon>
    </lineage>
</organism>
<dbReference type="PROSITE" id="PS51833">
    <property type="entry name" value="HDOD"/>
    <property type="match status" value="1"/>
</dbReference>
<evidence type="ECO:0000313" key="2">
    <source>
        <dbReference type="EMBL" id="AUM11481.1"/>
    </source>
</evidence>
<dbReference type="SMART" id="SM00052">
    <property type="entry name" value="EAL"/>
    <property type="match status" value="1"/>
</dbReference>
<dbReference type="AlphaFoldDB" id="A0A2K9LH52"/>